<name>A0A2A2KWH4_9BILA</name>
<dbReference type="GO" id="GO:0008270">
    <property type="term" value="F:zinc ion binding"/>
    <property type="evidence" value="ECO:0007669"/>
    <property type="project" value="InterPro"/>
</dbReference>
<dbReference type="OrthoDB" id="5780917at2759"/>
<dbReference type="InterPro" id="IPR001506">
    <property type="entry name" value="Peptidase_M12A"/>
</dbReference>
<accession>A0A2A2KWH4</accession>
<evidence type="ECO:0000256" key="8">
    <source>
        <dbReference type="RuleBase" id="RU361183"/>
    </source>
</evidence>
<evidence type="ECO:0000256" key="1">
    <source>
        <dbReference type="ARBA" id="ARBA00022670"/>
    </source>
</evidence>
<keyword evidence="12" id="KW-1185">Reference proteome</keyword>
<dbReference type="SUPFAM" id="SSF55486">
    <property type="entry name" value="Metalloproteases ('zincins'), catalytic domain"/>
    <property type="match status" value="1"/>
</dbReference>
<protein>
    <recommendedName>
        <fullName evidence="8">Metalloendopeptidase</fullName>
        <ecNumber evidence="8">3.4.24.-</ecNumber>
    </recommendedName>
</protein>
<dbReference type="PRINTS" id="PR00480">
    <property type="entry name" value="ASTACIN"/>
</dbReference>
<organism evidence="11 12">
    <name type="scientific">Diploscapter pachys</name>
    <dbReference type="NCBI Taxonomy" id="2018661"/>
    <lineage>
        <taxon>Eukaryota</taxon>
        <taxon>Metazoa</taxon>
        <taxon>Ecdysozoa</taxon>
        <taxon>Nematoda</taxon>
        <taxon>Chromadorea</taxon>
        <taxon>Rhabditida</taxon>
        <taxon>Rhabditina</taxon>
        <taxon>Rhabditomorpha</taxon>
        <taxon>Rhabditoidea</taxon>
        <taxon>Rhabditidae</taxon>
        <taxon>Diploscapter</taxon>
    </lineage>
</organism>
<feature type="domain" description="Peptidase M12A" evidence="10">
    <location>
        <begin position="308"/>
        <end position="503"/>
    </location>
</feature>
<feature type="chain" id="PRO_5011809460" description="Metalloendopeptidase" evidence="8">
    <location>
        <begin position="18"/>
        <end position="1332"/>
    </location>
</feature>
<keyword evidence="2 8" id="KW-0479">Metal-binding</keyword>
<feature type="signal peptide" evidence="8">
    <location>
        <begin position="1"/>
        <end position="17"/>
    </location>
</feature>
<keyword evidence="8" id="KW-0732">Signal</keyword>
<comment type="caution">
    <text evidence="7">Lacks conserved residue(s) required for the propagation of feature annotation.</text>
</comment>
<dbReference type="SMART" id="SM00235">
    <property type="entry name" value="ZnMc"/>
    <property type="match status" value="1"/>
</dbReference>
<gene>
    <name evidence="11" type="ORF">WR25_25727</name>
</gene>
<dbReference type="PROSITE" id="PS51864">
    <property type="entry name" value="ASTACIN"/>
    <property type="match status" value="1"/>
</dbReference>
<evidence type="ECO:0000256" key="5">
    <source>
        <dbReference type="ARBA" id="ARBA00023049"/>
    </source>
</evidence>
<evidence type="ECO:0000313" key="12">
    <source>
        <dbReference type="Proteomes" id="UP000218231"/>
    </source>
</evidence>
<dbReference type="PANTHER" id="PTHR10127">
    <property type="entry name" value="DISCOIDIN, CUB, EGF, LAMININ , AND ZINC METALLOPROTEASE DOMAIN CONTAINING"/>
    <property type="match status" value="1"/>
</dbReference>
<dbReference type="InterPro" id="IPR016186">
    <property type="entry name" value="C-type_lectin-like/link_sf"/>
</dbReference>
<evidence type="ECO:0000256" key="2">
    <source>
        <dbReference type="ARBA" id="ARBA00022723"/>
    </source>
</evidence>
<keyword evidence="3 8" id="KW-0378">Hydrolase</keyword>
<proteinExistence type="predicted"/>
<feature type="domain" description="C-type lectin" evidence="9">
    <location>
        <begin position="46"/>
        <end position="133"/>
    </location>
</feature>
<dbReference type="SUPFAM" id="SSF56436">
    <property type="entry name" value="C-type lectin-like"/>
    <property type="match status" value="3"/>
</dbReference>
<evidence type="ECO:0000256" key="6">
    <source>
        <dbReference type="ARBA" id="ARBA00023157"/>
    </source>
</evidence>
<dbReference type="GO" id="GO:0004222">
    <property type="term" value="F:metalloendopeptidase activity"/>
    <property type="evidence" value="ECO:0007669"/>
    <property type="project" value="UniProtKB-UniRule"/>
</dbReference>
<feature type="disulfide bond" evidence="7">
    <location>
        <begin position="347"/>
        <end position="502"/>
    </location>
</feature>
<dbReference type="EC" id="3.4.24.-" evidence="8"/>
<evidence type="ECO:0000256" key="3">
    <source>
        <dbReference type="ARBA" id="ARBA00022801"/>
    </source>
</evidence>
<evidence type="ECO:0000313" key="11">
    <source>
        <dbReference type="EMBL" id="PAV78199.1"/>
    </source>
</evidence>
<sequence length="1332" mass="145830">MLLKSLLIFIFVQYSLGSVIRTIGDNKDVAILQRYDLKCPRGFEFIHRSCYTKLQGTETYENTVRRCKQTHESAHPPIFKDKEENDIIVSKYGMFMWIGITRVNGSNQFIDAKGSEPKFFNWHAPNEPNNVGNYSQNFSPSLNRTNVVCQADPTISRKSDLGNGIESRKIESEGTSHCPMNFELISGSCYSKIDDKVGHDEAEAACTKLHKSSHLAVFKNEEENDAVSERFDHEFWLGLTRKTPGSDKFVLPNGREATFLNFFAPEEPNNLNGKEDCVEMKFSYGFTILFLLLASVNSHEDHRERRQAAITLRKWAQNTVYYYLNGLSTHQNDLTNRVVSKFQLSTCINFVVNATARNRIKIYSDPAVNGCTSSNIGCKAGEQTIIIGANCKYEGQLAKAFMHALGFYRMEVRSDRDTYVTFNSPSVHPDLVAGIGAINTTYSSNLLPYNYGSVLHSSYDAYEYEGSTNFPLIPKTSNYFWTTGSGIISSYDLNLVNTFYYCNNSCTGTKPTCVNGGNVNTRTCDKCNCPLGYAGTTCNTKPSDGGQQLTATTAWQNLSITISIVGTSPESPVPYLTRTYWIAKPAGSAYVQFKYVNFTNFAQPECDPGCRKRGIEIRYNANQELTSPRMCCDSFNNVVVSSNLAITPVVAYSTVYAEFVVQYRAAGANDSQTPPPEVYTTTTSAPPTYTCPACPGPMPLIQPGQTGDMCPDTNCNLLPSFAVNSTDGTGCRYEVSCTGTGWVSSYLSDYSYCAYTNPNDAPSMIVECKDGEWQVDVSPHGYSKISNVYCRENPEISCEPCASQPLPVKNPGNTPVCTNPFPPITANTITNQTGQVDVFCQNEVRCTNPSDVLTAQYADTQGCVNTALTYGVLRCAGGAWSVNVGGGNFRPVSEMYCHSASAVTTTTTAPGPCPGSCPAITTTNTDFSEWNGCCFGYDMSLPALALVEPTITDVSNGSMCMKKFNCPAGYDYVMSIGQNEGSEKACTIFGDLPYFPMEQTFACDEVKGYYVVSGAPTVRKYAYACMNLPAEVEQNCQETPTTTTTTTTTDPCFAGSAPLAECAAQCPTGWTFVNGKCYQISEIAEDVDVNWNDAAAACRGLCSPPSSMCHLARLYSVQQGTDLYSHMSMVYPSFYYYIGIDVHKVIPGDPSCNRSLSHNACETDERLPAPCDPVDPPACRNCNMAGPTIGPEEGAPNTPGRGVPAPFQISDGGLNNDGCATLIYNCTVPNTAKIFINHPSYFLVHPPLNNTHTAIAELVCNANGAWEHRPLPLSYVGPHRHVSLYSHSFVLIACSAELHNTIGCWSFGHTKTSFVRRFLMNLDSAISTTGTS</sequence>
<dbReference type="CDD" id="cd00037">
    <property type="entry name" value="CLECT"/>
    <property type="match status" value="1"/>
</dbReference>
<keyword evidence="4 8" id="KW-0862">Zinc</keyword>
<keyword evidence="5 8" id="KW-0482">Metalloprotease</keyword>
<dbReference type="SMART" id="SM00034">
    <property type="entry name" value="CLECT"/>
    <property type="match status" value="3"/>
</dbReference>
<keyword evidence="6 7" id="KW-1015">Disulfide bond</keyword>
<dbReference type="Pfam" id="PF01400">
    <property type="entry name" value="Astacin"/>
    <property type="match status" value="1"/>
</dbReference>
<dbReference type="InterPro" id="IPR006026">
    <property type="entry name" value="Peptidase_Metallo"/>
</dbReference>
<dbReference type="GO" id="GO:0006508">
    <property type="term" value="P:proteolysis"/>
    <property type="evidence" value="ECO:0007669"/>
    <property type="project" value="UniProtKB-KW"/>
</dbReference>
<dbReference type="InterPro" id="IPR016187">
    <property type="entry name" value="CTDL_fold"/>
</dbReference>
<dbReference type="PANTHER" id="PTHR10127:SF780">
    <property type="entry name" value="METALLOENDOPEPTIDASE"/>
    <property type="match status" value="1"/>
</dbReference>
<dbReference type="PROSITE" id="PS50041">
    <property type="entry name" value="C_TYPE_LECTIN_2"/>
    <property type="match status" value="2"/>
</dbReference>
<dbReference type="Gene3D" id="3.10.100.10">
    <property type="entry name" value="Mannose-Binding Protein A, subunit A"/>
    <property type="match status" value="3"/>
</dbReference>
<dbReference type="Proteomes" id="UP000218231">
    <property type="component" value="Unassembled WGS sequence"/>
</dbReference>
<comment type="cofactor">
    <cofactor evidence="8">
        <name>Zn(2+)</name>
        <dbReference type="ChEBI" id="CHEBI:29105"/>
    </cofactor>
    <text evidence="8">Binds 1 zinc ion per subunit.</text>
</comment>
<evidence type="ECO:0000259" key="9">
    <source>
        <dbReference type="PROSITE" id="PS50041"/>
    </source>
</evidence>
<dbReference type="InterPro" id="IPR024079">
    <property type="entry name" value="MetalloPept_cat_dom_sf"/>
</dbReference>
<dbReference type="Gene3D" id="3.40.390.10">
    <property type="entry name" value="Collagenase (Catalytic Domain)"/>
    <property type="match status" value="1"/>
</dbReference>
<keyword evidence="1 8" id="KW-0645">Protease</keyword>
<comment type="caution">
    <text evidence="11">The sequence shown here is derived from an EMBL/GenBank/DDBJ whole genome shotgun (WGS) entry which is preliminary data.</text>
</comment>
<evidence type="ECO:0000256" key="4">
    <source>
        <dbReference type="ARBA" id="ARBA00022833"/>
    </source>
</evidence>
<reference evidence="11 12" key="1">
    <citation type="journal article" date="2017" name="Curr. Biol.">
        <title>Genome architecture and evolution of a unichromosomal asexual nematode.</title>
        <authorList>
            <person name="Fradin H."/>
            <person name="Zegar C."/>
            <person name="Gutwein M."/>
            <person name="Lucas J."/>
            <person name="Kovtun M."/>
            <person name="Corcoran D."/>
            <person name="Baugh L.R."/>
            <person name="Kiontke K."/>
            <person name="Gunsalus K."/>
            <person name="Fitch D.H."/>
            <person name="Piano F."/>
        </authorList>
    </citation>
    <scope>NUCLEOTIDE SEQUENCE [LARGE SCALE GENOMIC DNA]</scope>
    <source>
        <strain evidence="11">PF1309</strain>
    </source>
</reference>
<dbReference type="EMBL" id="LIAE01007606">
    <property type="protein sequence ID" value="PAV78199.1"/>
    <property type="molecule type" value="Genomic_DNA"/>
</dbReference>
<evidence type="ECO:0000259" key="10">
    <source>
        <dbReference type="PROSITE" id="PS51864"/>
    </source>
</evidence>
<evidence type="ECO:0000256" key="7">
    <source>
        <dbReference type="PROSITE-ProRule" id="PRU01211"/>
    </source>
</evidence>
<dbReference type="Pfam" id="PF00059">
    <property type="entry name" value="Lectin_C"/>
    <property type="match status" value="1"/>
</dbReference>
<feature type="domain" description="C-type lectin" evidence="9">
    <location>
        <begin position="185"/>
        <end position="285"/>
    </location>
</feature>
<dbReference type="InterPro" id="IPR001304">
    <property type="entry name" value="C-type_lectin-like"/>
</dbReference>